<evidence type="ECO:0000313" key="2">
    <source>
        <dbReference type="Proteomes" id="UP000224460"/>
    </source>
</evidence>
<keyword evidence="2" id="KW-1185">Reference proteome</keyword>
<dbReference type="Proteomes" id="UP000224460">
    <property type="component" value="Unassembled WGS sequence"/>
</dbReference>
<evidence type="ECO:0000313" key="1">
    <source>
        <dbReference type="EMBL" id="PHV70970.1"/>
    </source>
</evidence>
<dbReference type="EMBL" id="PEDL01000006">
    <property type="protein sequence ID" value="PHV70970.1"/>
    <property type="molecule type" value="Genomic_DNA"/>
</dbReference>
<comment type="caution">
    <text evidence="1">The sequence shown here is derived from an EMBL/GenBank/DDBJ whole genome shotgun (WGS) entry which is preliminary data.</text>
</comment>
<accession>A0AC61DDF9</accession>
<sequence>MSKVEQALKCFEDGFSCSQAVFATYAKDLGMDYETALKVSQAFGGGMGGMQGECGVVTGAYMVISLIHGRTRAEDSEARLTTFRLVKEFSERFKKVYGTTVCKELLEGKSGSHYDMCADYVKNACLILEAILKEENKETK</sequence>
<proteinExistence type="predicted"/>
<organism evidence="1 2">
    <name type="scientific">Sporanaerobium hydrogeniformans</name>
    <dbReference type="NCBI Taxonomy" id="3072179"/>
    <lineage>
        <taxon>Bacteria</taxon>
        <taxon>Bacillati</taxon>
        <taxon>Bacillota</taxon>
        <taxon>Clostridia</taxon>
        <taxon>Lachnospirales</taxon>
        <taxon>Lachnospiraceae</taxon>
        <taxon>Sporanaerobium</taxon>
    </lineage>
</organism>
<name>A0AC61DDF9_9FIRM</name>
<gene>
    <name evidence="1" type="ORF">CS063_08100</name>
</gene>
<reference evidence="1" key="1">
    <citation type="submission" date="2017-10" db="EMBL/GenBank/DDBJ databases">
        <title>Genome sequence of cellulolytic Lachnospiraceae bacterium XHS1971 isolated from hotspring sediment.</title>
        <authorList>
            <person name="Vasudevan G."/>
            <person name="Joshi A.J."/>
            <person name="Hivarkar S."/>
            <person name="Lanjekar V.B."/>
            <person name="Dhakephalkar P.K."/>
            <person name="Dagar S."/>
        </authorList>
    </citation>
    <scope>NUCLEOTIDE SEQUENCE</scope>
    <source>
        <strain evidence="1">XHS1971</strain>
    </source>
</reference>
<protein>
    <submittedName>
        <fullName evidence="1">Uncharacterized protein</fullName>
    </submittedName>
</protein>